<evidence type="ECO:0000313" key="1">
    <source>
        <dbReference type="EMBL" id="KGO98369.1"/>
    </source>
</evidence>
<dbReference type="EMBL" id="AVBH01000090">
    <property type="protein sequence ID" value="KGO98369.1"/>
    <property type="molecule type" value="Genomic_DNA"/>
</dbReference>
<proteinExistence type="predicted"/>
<protein>
    <submittedName>
        <fullName evidence="1">Uncharacterized protein</fullName>
    </submittedName>
</protein>
<evidence type="ECO:0000313" key="2">
    <source>
        <dbReference type="Proteomes" id="UP000030003"/>
    </source>
</evidence>
<dbReference type="Proteomes" id="UP000030003">
    <property type="component" value="Unassembled WGS sequence"/>
</dbReference>
<dbReference type="AlphaFoldDB" id="A0A0A0M840"/>
<organism evidence="1 2">
    <name type="scientific">Lysobacter defluvii IMMIB APB-9 = DSM 18482</name>
    <dbReference type="NCBI Taxonomy" id="1385515"/>
    <lineage>
        <taxon>Bacteria</taxon>
        <taxon>Pseudomonadati</taxon>
        <taxon>Pseudomonadota</taxon>
        <taxon>Gammaproteobacteria</taxon>
        <taxon>Lysobacterales</taxon>
        <taxon>Lysobacteraceae</taxon>
        <taxon>Novilysobacter</taxon>
    </lineage>
</organism>
<accession>A0A0A0M840</accession>
<reference evidence="1 2" key="1">
    <citation type="submission" date="2013-08" db="EMBL/GenBank/DDBJ databases">
        <title>Genomic analysis of Lysobacter defluvii.</title>
        <authorList>
            <person name="Wang Q."/>
            <person name="Wang G."/>
        </authorList>
    </citation>
    <scope>NUCLEOTIDE SEQUENCE [LARGE SCALE GENOMIC DNA]</scope>
    <source>
        <strain evidence="1 2">IMMIB APB-9</strain>
    </source>
</reference>
<dbReference type="OrthoDB" id="7063466at2"/>
<comment type="caution">
    <text evidence="1">The sequence shown here is derived from an EMBL/GenBank/DDBJ whole genome shotgun (WGS) entry which is preliminary data.</text>
</comment>
<name>A0A0A0M840_9GAMM</name>
<dbReference type="RefSeq" id="WP_027069902.1">
    <property type="nucleotide sequence ID" value="NZ_AUHT01000007.1"/>
</dbReference>
<sequence>MDTRSQFLAEFLGALGAKEIRHLKISPDSITGTVVYDPTDPEEQQDFRWHLGESSAPSPAVVRLVALIRREGLLHSDKLQASRQELFARFNVSQGSICSTTQFSAILEELLQVWVPMVDDGVESDYYFIHE</sequence>
<gene>
    <name evidence="1" type="ORF">N791_02650</name>
</gene>
<keyword evidence="2" id="KW-1185">Reference proteome</keyword>